<dbReference type="RefSeq" id="WP_099018924.1">
    <property type="nucleotide sequence ID" value="NZ_NIHB01000002.1"/>
</dbReference>
<dbReference type="InterPro" id="IPR029058">
    <property type="entry name" value="AB_hydrolase_fold"/>
</dbReference>
<comment type="caution">
    <text evidence="3">The sequence shown here is derived from an EMBL/GenBank/DDBJ whole genome shotgun (WGS) entry which is preliminary data.</text>
</comment>
<reference evidence="3 4" key="1">
    <citation type="submission" date="2019-03" db="EMBL/GenBank/DDBJ databases">
        <title>Genomic Encyclopedia of Type Strains, Phase IV (KMG-IV): sequencing the most valuable type-strain genomes for metagenomic binning, comparative biology and taxonomic classification.</title>
        <authorList>
            <person name="Goeker M."/>
        </authorList>
    </citation>
    <scope>NUCLEOTIDE SEQUENCE [LARGE SCALE GENOMIC DNA]</scope>
    <source>
        <strain evidence="3 4">DSM 25488</strain>
    </source>
</reference>
<sequence length="723" mass="82122">MSPIQLWKFIATIYVLIFLTACQTVPIERKPQPASAFDLDTLYAEQSLIGTTPQQPSWSTDGQQVAFLWNDAGYTFRDVWSYSVTTGEKHRLTHLAEHKNKQGWHPGISEVVWLDAAKIAYVLDGKLYFQQADNEPQQMESDKSRLRNLTVSPNGQYLAFTAEGSLWLRSTDMNATNESQLLIDRGQPKAYIESYAWSKDSQQLVFKLTNNSPLPERDIFYYADAALQKYQVQRAFPGEKTAEFKIGIVNINGQDSRYFDRPNTTDYIWDYALSTDGQSLMINSSDLLVKDHSVFVYDVHTAEHTLYYHEHDPKHLRPDWQVAWAPNDDGLIIMTDRDGYLHLYHQRSADSKAEALTHGNWEIASFEVDHNNEKIYFIGNKSHLAERQIYSVSMTGNDIKRISAAEPGSHQMSFSTDKQYITTLFSSDNKPLELYVINLNSMQTTQITDSPQPLFHQLPWANISYIEFNSHLDDTKLLGRLSLPANYTPNQRYPLIVGSVYSDSVQNQYGGRTSHPTWGFDQYLTAQGYIVLNVNVRGSWGQGRKHNQGLRYSYGVIDIEDLHSGVKHLVQTGYVDPERVGIWGSSYGGLMTMMSLFKKPGVYAAGIAGAPATNVAHAYPGQMWVMGEPSGDDQPERYQQQSALYHTSGLEDPLMIIHGTKDPVVLYSDTIAVVEKLIAEQKMFELVTLPGTSHGWDNEGNDVRLFSFKKMVEFFNRHLQSPF</sequence>
<dbReference type="GO" id="GO:0006508">
    <property type="term" value="P:proteolysis"/>
    <property type="evidence" value="ECO:0007669"/>
    <property type="project" value="InterPro"/>
</dbReference>
<organism evidence="3 4">
    <name type="scientific">Marinicella litoralis</name>
    <dbReference type="NCBI Taxonomy" id="644220"/>
    <lineage>
        <taxon>Bacteria</taxon>
        <taxon>Pseudomonadati</taxon>
        <taxon>Pseudomonadota</taxon>
        <taxon>Gammaproteobacteria</taxon>
        <taxon>Lysobacterales</taxon>
        <taxon>Marinicellaceae</taxon>
        <taxon>Marinicella</taxon>
    </lineage>
</organism>
<evidence type="ECO:0000313" key="3">
    <source>
        <dbReference type="EMBL" id="TDR17563.1"/>
    </source>
</evidence>
<dbReference type="InterPro" id="IPR001375">
    <property type="entry name" value="Peptidase_S9_cat"/>
</dbReference>
<dbReference type="Pfam" id="PF00326">
    <property type="entry name" value="Peptidase_S9"/>
    <property type="match status" value="1"/>
</dbReference>
<dbReference type="InterPro" id="IPR050278">
    <property type="entry name" value="Serine_Prot_S9B/DPPIV"/>
</dbReference>
<gene>
    <name evidence="3" type="ORF">C8D91_2622</name>
</gene>
<dbReference type="SUPFAM" id="SSF53474">
    <property type="entry name" value="alpha/beta-Hydrolases"/>
    <property type="match status" value="1"/>
</dbReference>
<evidence type="ECO:0000259" key="2">
    <source>
        <dbReference type="Pfam" id="PF00930"/>
    </source>
</evidence>
<accession>A0A4R6XJZ0</accession>
<dbReference type="PANTHER" id="PTHR11731">
    <property type="entry name" value="PROTEASE FAMILY S9B,C DIPEPTIDYL-PEPTIDASE IV-RELATED"/>
    <property type="match status" value="1"/>
</dbReference>
<dbReference type="PANTHER" id="PTHR11731:SF193">
    <property type="entry name" value="DIPEPTIDYL PEPTIDASE 9"/>
    <property type="match status" value="1"/>
</dbReference>
<dbReference type="AlphaFoldDB" id="A0A4R6XJZ0"/>
<evidence type="ECO:0000259" key="1">
    <source>
        <dbReference type="Pfam" id="PF00326"/>
    </source>
</evidence>
<dbReference type="SUPFAM" id="SSF82171">
    <property type="entry name" value="DPP6 N-terminal domain-like"/>
    <property type="match status" value="1"/>
</dbReference>
<keyword evidence="4" id="KW-1185">Reference proteome</keyword>
<dbReference type="Proteomes" id="UP000295724">
    <property type="component" value="Unassembled WGS sequence"/>
</dbReference>
<dbReference type="OrthoDB" id="1094230at2"/>
<dbReference type="Pfam" id="PF00930">
    <property type="entry name" value="DPPIV_N"/>
    <property type="match status" value="1"/>
</dbReference>
<dbReference type="EMBL" id="SNZB01000006">
    <property type="protein sequence ID" value="TDR17563.1"/>
    <property type="molecule type" value="Genomic_DNA"/>
</dbReference>
<dbReference type="Gene3D" id="3.40.50.1820">
    <property type="entry name" value="alpha/beta hydrolase"/>
    <property type="match status" value="1"/>
</dbReference>
<evidence type="ECO:0000313" key="4">
    <source>
        <dbReference type="Proteomes" id="UP000295724"/>
    </source>
</evidence>
<feature type="domain" description="Peptidase S9 prolyl oligopeptidase catalytic" evidence="1">
    <location>
        <begin position="522"/>
        <end position="720"/>
    </location>
</feature>
<protein>
    <submittedName>
        <fullName evidence="3">Dipeptidyl-peptidase IV</fullName>
    </submittedName>
</protein>
<feature type="domain" description="Dipeptidylpeptidase IV N-terminal" evidence="2">
    <location>
        <begin position="131"/>
        <end position="431"/>
    </location>
</feature>
<dbReference type="Gene3D" id="2.140.10.30">
    <property type="entry name" value="Dipeptidylpeptidase IV, N-terminal domain"/>
    <property type="match status" value="1"/>
</dbReference>
<dbReference type="GO" id="GO:0008239">
    <property type="term" value="F:dipeptidyl-peptidase activity"/>
    <property type="evidence" value="ECO:0007669"/>
    <property type="project" value="TreeGrafter"/>
</dbReference>
<name>A0A4R6XJZ0_9GAMM</name>
<dbReference type="InterPro" id="IPR002469">
    <property type="entry name" value="Peptidase_S9B_N"/>
</dbReference>
<dbReference type="GO" id="GO:0008236">
    <property type="term" value="F:serine-type peptidase activity"/>
    <property type="evidence" value="ECO:0007669"/>
    <property type="project" value="InterPro"/>
</dbReference>
<proteinExistence type="predicted"/>